<keyword evidence="1" id="KW-0472">Membrane</keyword>
<proteinExistence type="predicted"/>
<sequence>MLKNAHLNQNIAAQKGDVCVYLPRMLTRLTAILLIFCSISANLSNLFIEAGFEMNQAYIARELCVNKDKPQLHCNGKCYLLKKLKQAEEKEQKQERQAQKNTTLEALVVQPFLFRNFSVPLLALHIPLCTGIPQSAAGSVFHPPRFGG</sequence>
<feature type="transmembrane region" description="Helical" evidence="1">
    <location>
        <begin position="29"/>
        <end position="48"/>
    </location>
</feature>
<dbReference type="AlphaFoldDB" id="A0A318UIL2"/>
<keyword evidence="1" id="KW-1133">Transmembrane helix</keyword>
<protein>
    <submittedName>
        <fullName evidence="2">Uncharacterized protein</fullName>
    </submittedName>
</protein>
<accession>A0A318UIL2</accession>
<name>A0A318UIL2_9SPHI</name>
<evidence type="ECO:0000313" key="3">
    <source>
        <dbReference type="Proteomes" id="UP000248198"/>
    </source>
</evidence>
<evidence type="ECO:0000256" key="1">
    <source>
        <dbReference type="SAM" id="Phobius"/>
    </source>
</evidence>
<comment type="caution">
    <text evidence="2">The sequence shown here is derived from an EMBL/GenBank/DDBJ whole genome shotgun (WGS) entry which is preliminary data.</text>
</comment>
<organism evidence="2 3">
    <name type="scientific">Pedobacter nutrimenti</name>
    <dbReference type="NCBI Taxonomy" id="1241337"/>
    <lineage>
        <taxon>Bacteria</taxon>
        <taxon>Pseudomonadati</taxon>
        <taxon>Bacteroidota</taxon>
        <taxon>Sphingobacteriia</taxon>
        <taxon>Sphingobacteriales</taxon>
        <taxon>Sphingobacteriaceae</taxon>
        <taxon>Pedobacter</taxon>
    </lineage>
</organism>
<keyword evidence="3" id="KW-1185">Reference proteome</keyword>
<dbReference type="EMBL" id="QKLU01000005">
    <property type="protein sequence ID" value="PYF72934.1"/>
    <property type="molecule type" value="Genomic_DNA"/>
</dbReference>
<evidence type="ECO:0000313" key="2">
    <source>
        <dbReference type="EMBL" id="PYF72934.1"/>
    </source>
</evidence>
<dbReference type="Proteomes" id="UP000248198">
    <property type="component" value="Unassembled WGS sequence"/>
</dbReference>
<reference evidence="2 3" key="1">
    <citation type="submission" date="2018-06" db="EMBL/GenBank/DDBJ databases">
        <title>Genomic Encyclopedia of Archaeal and Bacterial Type Strains, Phase II (KMG-II): from individual species to whole genera.</title>
        <authorList>
            <person name="Goeker M."/>
        </authorList>
    </citation>
    <scope>NUCLEOTIDE SEQUENCE [LARGE SCALE GENOMIC DNA]</scope>
    <source>
        <strain evidence="2 3">DSM 27372</strain>
    </source>
</reference>
<keyword evidence="1" id="KW-0812">Transmembrane</keyword>
<gene>
    <name evidence="2" type="ORF">B0O44_105309</name>
</gene>